<gene>
    <name evidence="3" type="primary">ETF1</name>
</gene>
<evidence type="ECO:0000313" key="3">
    <source>
        <dbReference type="RefSeq" id="XP_070426887.1"/>
    </source>
</evidence>
<evidence type="ECO:0000256" key="1">
    <source>
        <dbReference type="SAM" id="MobiDB-lite"/>
    </source>
</evidence>
<feature type="compositionally biased region" description="Low complexity" evidence="1">
    <location>
        <begin position="166"/>
        <end position="182"/>
    </location>
</feature>
<feature type="compositionally biased region" description="Basic and acidic residues" evidence="1">
    <location>
        <begin position="145"/>
        <end position="158"/>
    </location>
</feature>
<reference evidence="3" key="1">
    <citation type="submission" date="2025-08" db="UniProtKB">
        <authorList>
            <consortium name="RefSeq"/>
        </authorList>
    </citation>
    <scope>IDENTIFICATION</scope>
    <source>
        <tissue evidence="3">Blood</tissue>
    </source>
</reference>
<protein>
    <submittedName>
        <fullName evidence="3">Eukaryotic peptide chain release factor subunit 1 isoform X3</fullName>
    </submittedName>
</protein>
<accession>A0ABM4KFB5</accession>
<keyword evidence="2" id="KW-1185">Reference proteome</keyword>
<feature type="region of interest" description="Disordered" evidence="1">
    <location>
        <begin position="213"/>
        <end position="283"/>
    </location>
</feature>
<proteinExistence type="predicted"/>
<dbReference type="RefSeq" id="XP_070426887.1">
    <property type="nucleotide sequence ID" value="XM_070570786.1"/>
</dbReference>
<name>A0ABM4KFB5_EQUPR</name>
<organism evidence="2 3">
    <name type="scientific">Equus przewalskii</name>
    <name type="common">Przewalski's horse</name>
    <name type="synonym">Equus caballus przewalskii</name>
    <dbReference type="NCBI Taxonomy" id="9798"/>
    <lineage>
        <taxon>Eukaryota</taxon>
        <taxon>Metazoa</taxon>
        <taxon>Chordata</taxon>
        <taxon>Craniata</taxon>
        <taxon>Vertebrata</taxon>
        <taxon>Euteleostomi</taxon>
        <taxon>Mammalia</taxon>
        <taxon>Eutheria</taxon>
        <taxon>Laurasiatheria</taxon>
        <taxon>Perissodactyla</taxon>
        <taxon>Equidae</taxon>
        <taxon>Equus</taxon>
    </lineage>
</organism>
<feature type="compositionally biased region" description="Low complexity" evidence="1">
    <location>
        <begin position="221"/>
        <end position="233"/>
    </location>
</feature>
<dbReference type="GeneID" id="103551347"/>
<evidence type="ECO:0000313" key="2">
    <source>
        <dbReference type="Proteomes" id="UP001652662"/>
    </source>
</evidence>
<feature type="region of interest" description="Disordered" evidence="1">
    <location>
        <begin position="295"/>
        <end position="351"/>
    </location>
</feature>
<dbReference type="Proteomes" id="UP001652662">
    <property type="component" value="Chromosome 13"/>
</dbReference>
<feature type="compositionally biased region" description="Basic and acidic residues" evidence="1">
    <location>
        <begin position="328"/>
        <end position="351"/>
    </location>
</feature>
<feature type="region of interest" description="Disordered" evidence="1">
    <location>
        <begin position="94"/>
        <end position="193"/>
    </location>
</feature>
<sequence length="351" mass="38200">MNSTEVNRESSQLKTVTQKDQSSAIQLPICFNTSPPPLSTAQTKPIIGLDTAGLQPQAAFFFPPIKLQVQSEAISTGARRNMPLLLLRVAGSHTTRGRFPNPDTLAGTLNPSPRSRDARRPSTSSAMKPRAASLRRLWRNSNRASRPERLATRRRLLEAHSIQGGETETTTTPAPRPLRNTPPLDPGRALSISSRELPASARFLLSLRRAGRKAVLPRPPASTSQGSAASAAANRGAPCRPRRREPMESRGARRASPLPHQPPPFRPPTSTQPLAEEVMSQAPCERIATHAAAWSEGAGVLRQSRRRGAAAGEEQPLPPRTGPLGRRRREDGGRPQCSRQERGDLEDQEAH</sequence>